<keyword evidence="2" id="KW-0238">DNA-binding</keyword>
<keyword evidence="5" id="KW-1185">Reference proteome</keyword>
<proteinExistence type="predicted"/>
<evidence type="ECO:0000256" key="1">
    <source>
        <dbReference type="ARBA" id="ARBA00004123"/>
    </source>
</evidence>
<evidence type="ECO:0000259" key="3">
    <source>
        <dbReference type="PROSITE" id="PS51253"/>
    </source>
</evidence>
<organism evidence="4 5">
    <name type="scientific">Trichuris trichiura</name>
    <name type="common">Whipworm</name>
    <name type="synonym">Trichocephalus trichiurus</name>
    <dbReference type="NCBI Taxonomy" id="36087"/>
    <lineage>
        <taxon>Eukaryota</taxon>
        <taxon>Metazoa</taxon>
        <taxon>Ecdysozoa</taxon>
        <taxon>Nematoda</taxon>
        <taxon>Enoplea</taxon>
        <taxon>Dorylaimia</taxon>
        <taxon>Trichinellida</taxon>
        <taxon>Trichuridae</taxon>
        <taxon>Trichuris</taxon>
    </lineage>
</organism>
<dbReference type="SUPFAM" id="SSF48295">
    <property type="entry name" value="TrpR-like"/>
    <property type="match status" value="1"/>
</dbReference>
<dbReference type="STRING" id="36087.A0A077ZJC3"/>
<dbReference type="InterPro" id="IPR009057">
    <property type="entry name" value="Homeodomain-like_sf"/>
</dbReference>
<dbReference type="GO" id="GO:0043565">
    <property type="term" value="F:sequence-specific DNA binding"/>
    <property type="evidence" value="ECO:0007669"/>
    <property type="project" value="InterPro"/>
</dbReference>
<dbReference type="PANTHER" id="PTHR19303">
    <property type="entry name" value="TRANSPOSON"/>
    <property type="match status" value="1"/>
</dbReference>
<dbReference type="InterPro" id="IPR050863">
    <property type="entry name" value="CenT-Element_Derived"/>
</dbReference>
<dbReference type="Proteomes" id="UP000030665">
    <property type="component" value="Unassembled WGS sequence"/>
</dbReference>
<dbReference type="PANTHER" id="PTHR19303:SF74">
    <property type="entry name" value="POGO TRANSPOSABLE ELEMENT WITH KRAB DOMAIN"/>
    <property type="match status" value="1"/>
</dbReference>
<dbReference type="Pfam" id="PF03221">
    <property type="entry name" value="HTH_Tnp_Tc5"/>
    <property type="match status" value="1"/>
</dbReference>
<evidence type="ECO:0000256" key="2">
    <source>
        <dbReference type="ARBA" id="ARBA00023125"/>
    </source>
</evidence>
<dbReference type="SUPFAM" id="SSF46689">
    <property type="entry name" value="Homeodomain-like"/>
    <property type="match status" value="1"/>
</dbReference>
<evidence type="ECO:0000313" key="4">
    <source>
        <dbReference type="EMBL" id="CDW60497.1"/>
    </source>
</evidence>
<evidence type="ECO:0000313" key="5">
    <source>
        <dbReference type="Proteomes" id="UP000030665"/>
    </source>
</evidence>
<dbReference type="GO" id="GO:0005634">
    <property type="term" value="C:nucleus"/>
    <property type="evidence" value="ECO:0007669"/>
    <property type="project" value="UniProtKB-SubCell"/>
</dbReference>
<sequence length="192" mass="22383">MSFLNEGIFQLSALCKRAMTRRSYQAEFKLEVVKTAKESNNAQAARKYGVARKMVIDWRRQEEALKKMPKKQRARRSGTASWPELENALAEWVREQRQSGRIVTRTDMQDKAMNWARYNPHLSYGFTATHGWCSRFMKRKDLVLRQRTKTLDGTEDDGLLTLLTPAINVFRAMYHCLAASTIYSSVFYMQQL</sequence>
<gene>
    <name evidence="4" type="ORF">TTRE_0000887801</name>
</gene>
<name>A0A077ZJC3_TRITR</name>
<reference evidence="4" key="1">
    <citation type="submission" date="2014-01" db="EMBL/GenBank/DDBJ databases">
        <authorList>
            <person name="Aslett M."/>
        </authorList>
    </citation>
    <scope>NUCLEOTIDE SEQUENCE</scope>
</reference>
<protein>
    <submittedName>
        <fullName evidence="4">HTH Tnp Tc5 and BrkDBD domain containing protein</fullName>
    </submittedName>
</protein>
<comment type="subcellular location">
    <subcellularLocation>
        <location evidence="1">Nucleus</location>
    </subcellularLocation>
</comment>
<feature type="domain" description="HTH CENPB-type" evidence="3">
    <location>
        <begin position="73"/>
        <end position="146"/>
    </location>
</feature>
<dbReference type="OrthoDB" id="2162928at2759"/>
<accession>A0A077ZJC3</accession>
<dbReference type="InterPro" id="IPR010921">
    <property type="entry name" value="Trp_repressor/repl_initiator"/>
</dbReference>
<dbReference type="Pfam" id="PF09607">
    <property type="entry name" value="BrkDBD"/>
    <property type="match status" value="1"/>
</dbReference>
<dbReference type="Gene3D" id="1.10.10.60">
    <property type="entry name" value="Homeodomain-like"/>
    <property type="match status" value="2"/>
</dbReference>
<dbReference type="InterPro" id="IPR018586">
    <property type="entry name" value="Brinker_DNA-bd"/>
</dbReference>
<dbReference type="EMBL" id="HG807139">
    <property type="protein sequence ID" value="CDW60497.1"/>
    <property type="molecule type" value="Genomic_DNA"/>
</dbReference>
<dbReference type="InterPro" id="IPR006600">
    <property type="entry name" value="HTH_CenpB_DNA-bd_dom"/>
</dbReference>
<reference evidence="4" key="2">
    <citation type="submission" date="2014-03" db="EMBL/GenBank/DDBJ databases">
        <title>The whipworm genome and dual-species transcriptomics of an intimate host-pathogen interaction.</title>
        <authorList>
            <person name="Foth B.J."/>
            <person name="Tsai I.J."/>
            <person name="Reid A.J."/>
            <person name="Bancroft A.J."/>
            <person name="Nichol S."/>
            <person name="Tracey A."/>
            <person name="Holroyd N."/>
            <person name="Cotton J.A."/>
            <person name="Stanley E.J."/>
            <person name="Zarowiecki M."/>
            <person name="Liu J.Z."/>
            <person name="Huckvale T."/>
            <person name="Cooper P.J."/>
            <person name="Grencis R.K."/>
            <person name="Berriman M."/>
        </authorList>
    </citation>
    <scope>NUCLEOTIDE SEQUENCE [LARGE SCALE GENOMIC DNA]</scope>
</reference>
<dbReference type="AlphaFoldDB" id="A0A077ZJC3"/>
<dbReference type="SMART" id="SM00674">
    <property type="entry name" value="CENPB"/>
    <property type="match status" value="1"/>
</dbReference>
<dbReference type="PROSITE" id="PS51253">
    <property type="entry name" value="HTH_CENPB"/>
    <property type="match status" value="1"/>
</dbReference>